<evidence type="ECO:0000313" key="3">
    <source>
        <dbReference type="Proteomes" id="UP000264036"/>
    </source>
</evidence>
<dbReference type="PANTHER" id="PTHR43664">
    <property type="entry name" value="MONOAMINE OXIDASE-RELATED"/>
    <property type="match status" value="1"/>
</dbReference>
<dbReference type="EMBL" id="DOEK01000016">
    <property type="protein sequence ID" value="HBP29106.1"/>
    <property type="molecule type" value="Genomic_DNA"/>
</dbReference>
<evidence type="ECO:0000313" key="2">
    <source>
        <dbReference type="EMBL" id="HBP29106.1"/>
    </source>
</evidence>
<organism evidence="2 3">
    <name type="scientific">Advenella kashmirensis</name>
    <dbReference type="NCBI Taxonomy" id="310575"/>
    <lineage>
        <taxon>Bacteria</taxon>
        <taxon>Pseudomonadati</taxon>
        <taxon>Pseudomonadota</taxon>
        <taxon>Betaproteobacteria</taxon>
        <taxon>Burkholderiales</taxon>
        <taxon>Alcaligenaceae</taxon>
    </lineage>
</organism>
<dbReference type="PANTHER" id="PTHR43664:SF1">
    <property type="entry name" value="BETA-METHYLMALYL-COA DEHYDRATASE"/>
    <property type="match status" value="1"/>
</dbReference>
<feature type="domain" description="MaoC-like" evidence="1">
    <location>
        <begin position="7"/>
        <end position="110"/>
    </location>
</feature>
<gene>
    <name evidence="2" type="ORF">DD666_06800</name>
</gene>
<dbReference type="CDD" id="cd03454">
    <property type="entry name" value="YdeM"/>
    <property type="match status" value="1"/>
</dbReference>
<accession>A0A356LDM7</accession>
<protein>
    <submittedName>
        <fullName evidence="2">Acyl dehydratase</fullName>
    </submittedName>
</protein>
<dbReference type="InterPro" id="IPR002539">
    <property type="entry name" value="MaoC-like_dom"/>
</dbReference>
<dbReference type="SUPFAM" id="SSF54637">
    <property type="entry name" value="Thioesterase/thiol ester dehydrase-isomerase"/>
    <property type="match status" value="1"/>
</dbReference>
<dbReference type="AlphaFoldDB" id="A0A356LDM7"/>
<dbReference type="InterPro" id="IPR029069">
    <property type="entry name" value="HotDog_dom_sf"/>
</dbReference>
<evidence type="ECO:0000259" key="1">
    <source>
        <dbReference type="Pfam" id="PF01575"/>
    </source>
</evidence>
<comment type="caution">
    <text evidence="2">The sequence shown here is derived from an EMBL/GenBank/DDBJ whole genome shotgun (WGS) entry which is preliminary data.</text>
</comment>
<name>A0A356LDM7_9BURK</name>
<dbReference type="Gene3D" id="3.10.129.10">
    <property type="entry name" value="Hotdog Thioesterase"/>
    <property type="match status" value="1"/>
</dbReference>
<dbReference type="Pfam" id="PF01575">
    <property type="entry name" value="MaoC_dehydratas"/>
    <property type="match status" value="1"/>
</dbReference>
<dbReference type="InterPro" id="IPR052342">
    <property type="entry name" value="MCH/BMMD"/>
</dbReference>
<reference evidence="2 3" key="1">
    <citation type="journal article" date="2018" name="Nat. Biotechnol.">
        <title>A standardized bacterial taxonomy based on genome phylogeny substantially revises the tree of life.</title>
        <authorList>
            <person name="Parks D.H."/>
            <person name="Chuvochina M."/>
            <person name="Waite D.W."/>
            <person name="Rinke C."/>
            <person name="Skarshewski A."/>
            <person name="Chaumeil P.A."/>
            <person name="Hugenholtz P."/>
        </authorList>
    </citation>
    <scope>NUCLEOTIDE SEQUENCE [LARGE SCALE GENOMIC DNA]</scope>
    <source>
        <strain evidence="2">UBA10707</strain>
    </source>
</reference>
<dbReference type="Proteomes" id="UP000264036">
    <property type="component" value="Unassembled WGS sequence"/>
</dbReference>
<sequence length="152" mass="17168">MKFAEFQPGMVFEQGPRHLTEEEIIRFAEAYDPQWFHVNPERAKAGPWKGLIASGWHTCGIAMKMAVEAALEGSESFASPGLDGVKWLKPVRPGDDLFWKGVVKAKRISNTREGLGILLWSWEVTNQKNETVLELDATSLFDISESMEKEEE</sequence>
<proteinExistence type="predicted"/>